<sequence length="2133" mass="239330">MMLSKSNNGAPNSLFSTYSRCVKWRDNNQSNSYFQFEVYWMQYTYTQLSWTMTDTKKNEIVQMENFVGSISSSKESDAENVDAIKKYIEEQEQEILLGNSSHDLEPKIGNLIQGVSTKNKNELLKTQLDPDDSDAITQSVDSEITSDTKEHETSKEKKEMIEAGTEFTQGCQTSVSKNINKQELQQLPNQLQVNIQLQDAKLAKDDVPQLKNESPINTIPENQKVVDLNHGESNSLKETDNTKLSKKENNLESSNKSKLVLDCETKPALSSSEIAERPKLLHQLLTSETLSREKRYTDEFKCGNLNLDKVHAEETLAIATSVMDMILTDTEATINKKKVVGALAKQCAEQASTSVSLTIGSKVEAKDFSELWYPAQIVEVDCDEMEVLVQYDDQPKKYNEWISINSPRLRPLNVTASKPTLPTSPVVHPTACVPEPKVEDKQKVTFAVGERCLARWRDNRRFTATVHKDLGNGNYEVMFDDGFQWKCPQTRLHKLKETSKHDYPSFKWAQCGSPPPSHAGAPPSAAAAPAAPVDPVAPAVQALARVPLFHTHLFDPTRDYLGSKSERREMKRKLNIKEIFNIGQKRKKPATGDKEPKSIPVCNNSTEEIKSEIIDRPQTPEAPPLKANSSIENNSAEEIHNPITKRPSVRKKPFMRKKIKLKTKTKKEVPCFDDVKKEIPDAVAAIIGTVIKSEPLEDEIKTQQNAIDTKDSNANDIKLEEPSPDEPTQASETSTTLEQQNTEYVPELESKVENFNMQDEAKHEEVIDKIKEVITKLEDGINEVEKNDIKPAAAAVLEVAAEEAPPPSTSNDIVDKEKRKKSKVKKSKKLRLMQEKKEKKHVDRVKHQLEEMKKQVEAMRKQIMLKTEELASSRRGGGSGGEADAACLLPGEWCCRWVDGQPAGAVSEVQHDARGDAPTDKPPLPRRSVQVEDNRLPPGWTKHMVRRSVGHSAGKWDVVLVSPDNRRLHTKSDMRLYLENSGDESVRGHEAALLDFGIHLKLARRLGWVRSSADGAPPPPPPQTAPSTTSPLVKRRKLSLNTKDDKLHKRRRELKIKIPRLVMNSSTVNIPKENDVDPEPFVKEEATLDGASIKDGFVHVGSLKVQVIETLLRCPAEGCFKNFRNTMLLKMHIKHYHRELRKMMGVTPKVLDLAYARTRPSEAEMKRLKCEAQQRIIKVKLPRLHKRIVEQVPEPPKDVKIEPTPVPLSTPPIPEDTVPKPQDSPKLHSALVNKPTKRPKVLLPVRNPEPEPVASDDNTSNDPLPFIKQETVESDPIIEPKQEMPDLLDFETAISTHTVTRVFNGGRRERRRKTFAAIAKGGSEEEWGEDSPDSRSSSCGSPDSKRDDAGAALLLQPLSSPSNDAAADAYMFTESNYPLTLMNINYRELGIAYLMVVLFARFLCERISSSKESDAENVDAIKKYIEEQEQEILLGNSSHDLEPKIGNLIQGVSTKNKNELLKTQLDPDDSDAITQSVDSEITSDTKEHETSKEKKEMIEAGTEFTQGCQTSVSKNINKQELQQLPNQLQVNIQLQDAKLAKDDVPQLKNESPINTIPENQKVVDLNHGESNSLKETDNTKLSKKENNLESSNKSKLVLDCETKPALSSSEIAERPKLLHQLLTSETLSREKRYTDEFKCGNLNLDKVHAEETLAIATSVMDMILTDTEATINKKKVVGALAKQCAEQASTSVSLTIGSKVEAKDFSELWYPAQIVEVDCDEMEVLVQYDDQPKKYNEWISINSPRLRPLNVTASKPTLPTSPVVHPTACVPEPKVEDKQKVTFAVGERCLARWRDNRRFTATVHKDLGNGNYEVMFDDGFQWKCPQTRLHKLKETSKHDYPSFKWAQCGSPPPSHAGAPPSAAAAPAAPVDPVAPAVQALARVPLFHTHLFDPTRDYLGSKSERREMKRKLNIKEIFNIGQKRKKPATGDKEPKSIPVCNNSTEEIKSEIIDRPQTPEAPPLKANSSIENNSAEEIHNPITKRPSVRKKPFMRKKIKLKTKTKKEVPCFDDVKKEIPDAVAAIIGTVIKSEPLEDEIKTQQNAIDTKDSNANDIKLEEPSPDEPTQASETSTTLEQQNTEYVPELESKVENFNMQDEAKHEEVIDKIKEVITKLEDGINEVEKNDINQLQQQY</sequence>
<organism evidence="1 2">
    <name type="scientific">Choristoneura fumiferana</name>
    <name type="common">Spruce budworm moth</name>
    <name type="synonym">Archips fumiferana</name>
    <dbReference type="NCBI Taxonomy" id="7141"/>
    <lineage>
        <taxon>Eukaryota</taxon>
        <taxon>Metazoa</taxon>
        <taxon>Ecdysozoa</taxon>
        <taxon>Arthropoda</taxon>
        <taxon>Hexapoda</taxon>
        <taxon>Insecta</taxon>
        <taxon>Pterygota</taxon>
        <taxon>Neoptera</taxon>
        <taxon>Endopterygota</taxon>
        <taxon>Lepidoptera</taxon>
        <taxon>Glossata</taxon>
        <taxon>Ditrysia</taxon>
        <taxon>Tortricoidea</taxon>
        <taxon>Tortricidae</taxon>
        <taxon>Tortricinae</taxon>
        <taxon>Choristoneura</taxon>
    </lineage>
</organism>
<evidence type="ECO:0000313" key="1">
    <source>
        <dbReference type="EMBL" id="KAI8430254.1"/>
    </source>
</evidence>
<keyword evidence="2" id="KW-1185">Reference proteome</keyword>
<reference evidence="1 2" key="1">
    <citation type="journal article" date="2022" name="Genome Biol. Evol.">
        <title>The Spruce Budworm Genome: Reconstructing the Evolutionary History of Antifreeze Proteins.</title>
        <authorList>
            <person name="Beliveau C."/>
            <person name="Gagne P."/>
            <person name="Picq S."/>
            <person name="Vernygora O."/>
            <person name="Keeling C.I."/>
            <person name="Pinkney K."/>
            <person name="Doucet D."/>
            <person name="Wen F."/>
            <person name="Johnston J.S."/>
            <person name="Maaroufi H."/>
            <person name="Boyle B."/>
            <person name="Laroche J."/>
            <person name="Dewar K."/>
            <person name="Juretic N."/>
            <person name="Blackburn G."/>
            <person name="Nisole A."/>
            <person name="Brunet B."/>
            <person name="Brandao M."/>
            <person name="Lumley L."/>
            <person name="Duan J."/>
            <person name="Quan G."/>
            <person name="Lucarotti C.J."/>
            <person name="Roe A.D."/>
            <person name="Sperling F.A.H."/>
            <person name="Levesque R.C."/>
            <person name="Cusson M."/>
        </authorList>
    </citation>
    <scope>NUCLEOTIDE SEQUENCE [LARGE SCALE GENOMIC DNA]</scope>
    <source>
        <strain evidence="1">Glfc:IPQL:Cfum</strain>
    </source>
</reference>
<gene>
    <name evidence="1" type="ORF">MSG28_000588</name>
</gene>
<dbReference type="Proteomes" id="UP001064048">
    <property type="component" value="Chromosome Z"/>
</dbReference>
<proteinExistence type="predicted"/>
<name>A0ACC0K1M3_CHOFU</name>
<protein>
    <submittedName>
        <fullName evidence="1">Uncharacterized protein</fullName>
    </submittedName>
</protein>
<comment type="caution">
    <text evidence="1">The sequence shown here is derived from an EMBL/GenBank/DDBJ whole genome shotgun (WGS) entry which is preliminary data.</text>
</comment>
<evidence type="ECO:0000313" key="2">
    <source>
        <dbReference type="Proteomes" id="UP001064048"/>
    </source>
</evidence>
<dbReference type="EMBL" id="CM046131">
    <property type="protein sequence ID" value="KAI8430254.1"/>
    <property type="molecule type" value="Genomic_DNA"/>
</dbReference>
<accession>A0ACC0K1M3</accession>